<dbReference type="SUPFAM" id="SSF161098">
    <property type="entry name" value="MetI-like"/>
    <property type="match status" value="1"/>
</dbReference>
<dbReference type="GO" id="GO:0055085">
    <property type="term" value="P:transmembrane transport"/>
    <property type="evidence" value="ECO:0007669"/>
    <property type="project" value="InterPro"/>
</dbReference>
<dbReference type="Proteomes" id="UP000237798">
    <property type="component" value="Unassembled WGS sequence"/>
</dbReference>
<evidence type="ECO:0000256" key="1">
    <source>
        <dbReference type="ARBA" id="ARBA00004429"/>
    </source>
</evidence>
<keyword evidence="3" id="KW-1003">Cell membrane</keyword>
<dbReference type="PROSITE" id="PS50928">
    <property type="entry name" value="ABC_TM1"/>
    <property type="match status" value="1"/>
</dbReference>
<comment type="subcellular location">
    <subcellularLocation>
        <location evidence="1">Cell inner membrane</location>
        <topology evidence="1">Multi-pass membrane protein</topology>
    </subcellularLocation>
    <subcellularLocation>
        <location evidence="8">Cell membrane</location>
        <topology evidence="8">Multi-pass membrane protein</topology>
    </subcellularLocation>
</comment>
<gene>
    <name evidence="10" type="primary">ydcV</name>
    <name evidence="10" type="ORF">CLLU_31110</name>
</gene>
<keyword evidence="6 8" id="KW-1133">Transmembrane helix</keyword>
<keyword evidence="4" id="KW-0997">Cell inner membrane</keyword>
<evidence type="ECO:0000313" key="10">
    <source>
        <dbReference type="EMBL" id="PRR81481.1"/>
    </source>
</evidence>
<feature type="transmembrane region" description="Helical" evidence="8">
    <location>
        <begin position="179"/>
        <end position="198"/>
    </location>
</feature>
<keyword evidence="11" id="KW-1185">Reference proteome</keyword>
<evidence type="ECO:0000256" key="4">
    <source>
        <dbReference type="ARBA" id="ARBA00022519"/>
    </source>
</evidence>
<feature type="transmembrane region" description="Helical" evidence="8">
    <location>
        <begin position="63"/>
        <end position="89"/>
    </location>
</feature>
<comment type="caution">
    <text evidence="10">The sequence shown here is derived from an EMBL/GenBank/DDBJ whole genome shotgun (WGS) entry which is preliminary data.</text>
</comment>
<evidence type="ECO:0000256" key="2">
    <source>
        <dbReference type="ARBA" id="ARBA00022448"/>
    </source>
</evidence>
<dbReference type="Pfam" id="PF00528">
    <property type="entry name" value="BPD_transp_1"/>
    <property type="match status" value="1"/>
</dbReference>
<evidence type="ECO:0000256" key="5">
    <source>
        <dbReference type="ARBA" id="ARBA00022692"/>
    </source>
</evidence>
<evidence type="ECO:0000256" key="7">
    <source>
        <dbReference type="ARBA" id="ARBA00023136"/>
    </source>
</evidence>
<proteinExistence type="inferred from homology"/>
<feature type="transmembrane region" description="Helical" evidence="8">
    <location>
        <begin position="232"/>
        <end position="251"/>
    </location>
</feature>
<evidence type="ECO:0000256" key="6">
    <source>
        <dbReference type="ARBA" id="ARBA00022989"/>
    </source>
</evidence>
<feature type="transmembrane region" description="Helical" evidence="8">
    <location>
        <begin position="12"/>
        <end position="32"/>
    </location>
</feature>
<evidence type="ECO:0000313" key="11">
    <source>
        <dbReference type="Proteomes" id="UP000237798"/>
    </source>
</evidence>
<keyword evidence="5 8" id="KW-0812">Transmembrane</keyword>
<reference evidence="10 11" key="1">
    <citation type="submission" date="2018-03" db="EMBL/GenBank/DDBJ databases">
        <title>Genome sequence of Clostridium luticellarii DSM 29923.</title>
        <authorList>
            <person name="Poehlein A."/>
            <person name="Daniel R."/>
        </authorList>
    </citation>
    <scope>NUCLEOTIDE SEQUENCE [LARGE SCALE GENOMIC DNA]</scope>
    <source>
        <strain evidence="10 11">DSM 29923</strain>
    </source>
</reference>
<name>A0A2T0BC55_9CLOT</name>
<dbReference type="PANTHER" id="PTHR43357:SF4">
    <property type="entry name" value="INNER MEMBRANE ABC TRANSPORTER PERMEASE PROTEIN YDCV"/>
    <property type="match status" value="1"/>
</dbReference>
<dbReference type="AlphaFoldDB" id="A0A2T0BC55"/>
<evidence type="ECO:0000256" key="8">
    <source>
        <dbReference type="RuleBase" id="RU363032"/>
    </source>
</evidence>
<dbReference type="GO" id="GO:0005886">
    <property type="term" value="C:plasma membrane"/>
    <property type="evidence" value="ECO:0007669"/>
    <property type="project" value="UniProtKB-SubCell"/>
</dbReference>
<evidence type="ECO:0000256" key="3">
    <source>
        <dbReference type="ARBA" id="ARBA00022475"/>
    </source>
</evidence>
<dbReference type="Gene3D" id="1.10.3720.10">
    <property type="entry name" value="MetI-like"/>
    <property type="match status" value="1"/>
</dbReference>
<comment type="similarity">
    <text evidence="8">Belongs to the binding-protein-dependent transport system permease family.</text>
</comment>
<dbReference type="CDD" id="cd06261">
    <property type="entry name" value="TM_PBP2"/>
    <property type="match status" value="1"/>
</dbReference>
<keyword evidence="2 8" id="KW-0813">Transport</keyword>
<accession>A0A2T0BC55</accession>
<organism evidence="10 11">
    <name type="scientific">Clostridium luticellarii</name>
    <dbReference type="NCBI Taxonomy" id="1691940"/>
    <lineage>
        <taxon>Bacteria</taxon>
        <taxon>Bacillati</taxon>
        <taxon>Bacillota</taxon>
        <taxon>Clostridia</taxon>
        <taxon>Eubacteriales</taxon>
        <taxon>Clostridiaceae</taxon>
        <taxon>Clostridium</taxon>
    </lineage>
</organism>
<sequence length="263" mass="29374">MIKKSFEFKYIIVLILMIFIFIPFIAIIPSSFAKSNMFSFPPENLSIEHYKNLFQDGQLWSSALLSLIIASISTILACTVGVMAALGIVKGNLPFKGMLESLFMGPLIIPLVTIGISFLIFFSIFNIQGSLLSIILAHSIVISPYIVRMACANLRQSDPVLEEAAIVHGASPLYMLRTVILPGMMPSIISGGIMAFLISMDEYTVTVFLAQTDTVTLPIRIYQYVTIDINPIITSFASIIIVFSFLFMIFLEKKFKIHKYIEF</sequence>
<dbReference type="EMBL" id="PVXP01000069">
    <property type="protein sequence ID" value="PRR81481.1"/>
    <property type="molecule type" value="Genomic_DNA"/>
</dbReference>
<evidence type="ECO:0000259" key="9">
    <source>
        <dbReference type="PROSITE" id="PS50928"/>
    </source>
</evidence>
<keyword evidence="7 8" id="KW-0472">Membrane</keyword>
<feature type="domain" description="ABC transmembrane type-1" evidence="9">
    <location>
        <begin position="63"/>
        <end position="251"/>
    </location>
</feature>
<feature type="transmembrane region" description="Helical" evidence="8">
    <location>
        <begin position="101"/>
        <end position="124"/>
    </location>
</feature>
<dbReference type="InterPro" id="IPR000515">
    <property type="entry name" value="MetI-like"/>
</dbReference>
<dbReference type="RefSeq" id="WP_106010668.1">
    <property type="nucleotide sequence ID" value="NZ_PVXP01000069.1"/>
</dbReference>
<dbReference type="PANTHER" id="PTHR43357">
    <property type="entry name" value="INNER MEMBRANE ABC TRANSPORTER PERMEASE PROTEIN YDCV"/>
    <property type="match status" value="1"/>
</dbReference>
<dbReference type="OrthoDB" id="9782004at2"/>
<feature type="transmembrane region" description="Helical" evidence="8">
    <location>
        <begin position="130"/>
        <end position="147"/>
    </location>
</feature>
<protein>
    <submittedName>
        <fullName evidence="10">Inner membrane ABC transporter permease protein YdcV</fullName>
    </submittedName>
</protein>
<dbReference type="InterPro" id="IPR035906">
    <property type="entry name" value="MetI-like_sf"/>
</dbReference>